<dbReference type="Gene3D" id="3.40.50.2300">
    <property type="match status" value="1"/>
</dbReference>
<evidence type="ECO:0000256" key="2">
    <source>
        <dbReference type="PROSITE-ProRule" id="PRU00169"/>
    </source>
</evidence>
<dbReference type="InterPro" id="IPR058245">
    <property type="entry name" value="NreC/VraR/RcsB-like_REC"/>
</dbReference>
<dbReference type="RefSeq" id="WP_194707627.1">
    <property type="nucleotide sequence ID" value="NZ_JADKPN010000009.1"/>
</dbReference>
<dbReference type="SUPFAM" id="SSF52172">
    <property type="entry name" value="CheY-like"/>
    <property type="match status" value="1"/>
</dbReference>
<dbReference type="CDD" id="cd17535">
    <property type="entry name" value="REC_NarL-like"/>
    <property type="match status" value="1"/>
</dbReference>
<dbReference type="AlphaFoldDB" id="A0A930VGD6"/>
<proteinExistence type="predicted"/>
<dbReference type="InterPro" id="IPR011006">
    <property type="entry name" value="CheY-like_superfamily"/>
</dbReference>
<feature type="modified residue" description="4-aspartylphosphate" evidence="2">
    <location>
        <position position="249"/>
    </location>
</feature>
<dbReference type="PROSITE" id="PS50110">
    <property type="entry name" value="RESPONSE_REGULATORY"/>
    <property type="match status" value="1"/>
</dbReference>
<keyword evidence="3" id="KW-1133">Transmembrane helix</keyword>
<keyword evidence="2" id="KW-0597">Phosphoprotein</keyword>
<evidence type="ECO:0000313" key="6">
    <source>
        <dbReference type="Proteomes" id="UP000640489"/>
    </source>
</evidence>
<keyword evidence="1" id="KW-0238">DNA-binding</keyword>
<organism evidence="5 6">
    <name type="scientific">Nocardioides islandensis</name>
    <dbReference type="NCBI Taxonomy" id="433663"/>
    <lineage>
        <taxon>Bacteria</taxon>
        <taxon>Bacillati</taxon>
        <taxon>Actinomycetota</taxon>
        <taxon>Actinomycetes</taxon>
        <taxon>Propionibacteriales</taxon>
        <taxon>Nocardioidaceae</taxon>
        <taxon>Nocardioides</taxon>
    </lineage>
</organism>
<evidence type="ECO:0000313" key="5">
    <source>
        <dbReference type="EMBL" id="MBF4764438.1"/>
    </source>
</evidence>
<dbReference type="GO" id="GO:0000160">
    <property type="term" value="P:phosphorelay signal transduction system"/>
    <property type="evidence" value="ECO:0007669"/>
    <property type="project" value="InterPro"/>
</dbReference>
<dbReference type="PANTHER" id="PTHR43214">
    <property type="entry name" value="TWO-COMPONENT RESPONSE REGULATOR"/>
    <property type="match status" value="1"/>
</dbReference>
<dbReference type="InterPro" id="IPR001789">
    <property type="entry name" value="Sig_transdc_resp-reg_receiver"/>
</dbReference>
<feature type="transmembrane region" description="Helical" evidence="3">
    <location>
        <begin position="44"/>
        <end position="63"/>
    </location>
</feature>
<feature type="transmembrane region" description="Helical" evidence="3">
    <location>
        <begin position="12"/>
        <end position="32"/>
    </location>
</feature>
<gene>
    <name evidence="5" type="ORF">ISU07_14995</name>
</gene>
<feature type="transmembrane region" description="Helical" evidence="3">
    <location>
        <begin position="75"/>
        <end position="95"/>
    </location>
</feature>
<keyword evidence="6" id="KW-1185">Reference proteome</keyword>
<sequence length="314" mass="34069">MKQLEQPTPITLWQVNLLRVGYLVMGGGLAVYKWPLLVDHEPWSLAEGTVECLLVGMSLLALLGLRYPVRMLPILLFEVTWKVLWLGVVILPSWLDGPLDAATREQVGKVLWVAIVVAVIPWRHVVESWAMAPGDPWRRASLAEADAAVRTSASAPARERRPDAAGCHRLTYGWPPPALARAPRDSSVEVATNVTVVRVLLVDDQEPYLRAMSAVVEETPGFEVVGRAMAGEDALDLAVMLLPDLVLLDVNLPGIDGLETARRLRALQPSVVVLLLSTYDDEAGESFVSESGAAGYVTKAAFGPDRLAAAWTGS</sequence>
<dbReference type="GO" id="GO:0003677">
    <property type="term" value="F:DNA binding"/>
    <property type="evidence" value="ECO:0007669"/>
    <property type="project" value="UniProtKB-KW"/>
</dbReference>
<reference evidence="5" key="1">
    <citation type="submission" date="2020-11" db="EMBL/GenBank/DDBJ databases">
        <title>Nocardioides sp. nov., isolated from Soil of Cynanchum wilfordii Hemsley rhizosphere.</title>
        <authorList>
            <person name="Lee J.-S."/>
            <person name="Suh M.K."/>
            <person name="Kim J.-S."/>
        </authorList>
    </citation>
    <scope>NUCLEOTIDE SEQUENCE</scope>
    <source>
        <strain evidence="5">KCTC 19275</strain>
    </source>
</reference>
<comment type="caution">
    <text evidence="5">The sequence shown here is derived from an EMBL/GenBank/DDBJ whole genome shotgun (WGS) entry which is preliminary data.</text>
</comment>
<evidence type="ECO:0000256" key="1">
    <source>
        <dbReference type="ARBA" id="ARBA00023125"/>
    </source>
</evidence>
<dbReference type="InterPro" id="IPR039420">
    <property type="entry name" value="WalR-like"/>
</dbReference>
<evidence type="ECO:0000259" key="4">
    <source>
        <dbReference type="PROSITE" id="PS50110"/>
    </source>
</evidence>
<name>A0A930VGD6_9ACTN</name>
<dbReference type="EMBL" id="JADKPN010000009">
    <property type="protein sequence ID" value="MBF4764438.1"/>
    <property type="molecule type" value="Genomic_DNA"/>
</dbReference>
<dbReference type="SMART" id="SM00448">
    <property type="entry name" value="REC"/>
    <property type="match status" value="1"/>
</dbReference>
<keyword evidence="3" id="KW-0812">Transmembrane</keyword>
<feature type="domain" description="Response regulatory" evidence="4">
    <location>
        <begin position="198"/>
        <end position="314"/>
    </location>
</feature>
<dbReference type="Proteomes" id="UP000640489">
    <property type="component" value="Unassembled WGS sequence"/>
</dbReference>
<protein>
    <submittedName>
        <fullName evidence="5">Response regulator transcription factor</fullName>
    </submittedName>
</protein>
<evidence type="ECO:0000256" key="3">
    <source>
        <dbReference type="SAM" id="Phobius"/>
    </source>
</evidence>
<keyword evidence="3" id="KW-0472">Membrane</keyword>
<accession>A0A930VGD6</accession>
<dbReference type="Pfam" id="PF00072">
    <property type="entry name" value="Response_reg"/>
    <property type="match status" value="1"/>
</dbReference>